<dbReference type="AlphaFoldDB" id="A0A2X0MFN0"/>
<gene>
    <name evidence="1" type="primary">BQ5605_C005g03699</name>
    <name evidence="1" type="ORF">BQ5605_C005G03699</name>
</gene>
<sequence>MRAINMCLITSFSNIHKSDMRQECSVWNIIVFNEAHSHQSQLHTGDSKSRLTQHCSNQFHLGPKGSCIVFLVSVMRSW</sequence>
<accession>A0A2X0MFN0</accession>
<organism evidence="1 2">
    <name type="scientific">Microbotryum silenes-dioicae</name>
    <dbReference type="NCBI Taxonomy" id="796604"/>
    <lineage>
        <taxon>Eukaryota</taxon>
        <taxon>Fungi</taxon>
        <taxon>Dikarya</taxon>
        <taxon>Basidiomycota</taxon>
        <taxon>Pucciniomycotina</taxon>
        <taxon>Microbotryomycetes</taxon>
        <taxon>Microbotryales</taxon>
        <taxon>Microbotryaceae</taxon>
        <taxon>Microbotryum</taxon>
    </lineage>
</organism>
<evidence type="ECO:0000313" key="2">
    <source>
        <dbReference type="Proteomes" id="UP000249464"/>
    </source>
</evidence>
<dbReference type="Proteomes" id="UP000249464">
    <property type="component" value="Unassembled WGS sequence"/>
</dbReference>
<protein>
    <submittedName>
        <fullName evidence="1">BQ5605_C005g03699 protein</fullName>
    </submittedName>
</protein>
<name>A0A2X0MFN0_9BASI</name>
<proteinExistence type="predicted"/>
<keyword evidence="2" id="KW-1185">Reference proteome</keyword>
<evidence type="ECO:0000313" key="1">
    <source>
        <dbReference type="EMBL" id="SGY77694.1"/>
    </source>
</evidence>
<reference evidence="1 2" key="1">
    <citation type="submission" date="2016-11" db="EMBL/GenBank/DDBJ databases">
        <authorList>
            <person name="Jaros S."/>
            <person name="Januszkiewicz K."/>
            <person name="Wedrychowicz H."/>
        </authorList>
    </citation>
    <scope>NUCLEOTIDE SEQUENCE [LARGE SCALE GENOMIC DNA]</scope>
</reference>
<dbReference type="EMBL" id="FQNC01000047">
    <property type="protein sequence ID" value="SGY77694.1"/>
    <property type="molecule type" value="Genomic_DNA"/>
</dbReference>